<comment type="cofactor">
    <cofactor evidence="1">
        <name>pyridoxal 5'-phosphate</name>
        <dbReference type="ChEBI" id="CHEBI:597326"/>
    </cofactor>
</comment>
<evidence type="ECO:0000256" key="6">
    <source>
        <dbReference type="ARBA" id="ARBA00023004"/>
    </source>
</evidence>
<dbReference type="PIRSF" id="PIRSF005572">
    <property type="entry name" value="NifS"/>
    <property type="match status" value="1"/>
</dbReference>
<sequence length="397" mass="43646">MSVYLDYQAAKPVDIRVISEMTIYLNQKFANPSSLHCEGDDATDALREYRTKVADFINAPDPGSIIFTSGATESNNLALIGAAMRNKKKGDHIIISEIEHISIRNIAKYLERQGFKVSKVPVDQYGVIRLDKLKRLITEKTILISISTASNEVGSIQPIEEISKIASENKILFHTDAVPSISVIPLDVQKLPVDLVTLSSNDIYGPRGIGALYLKKGVRVNPIIIGGGQEKGMRSGSENIPGIVGFGKAAELMKLEIKTEAARLKGLRDKLIEGVLNTIPKSYLNGHPEKRTPHNAHFRFDYIEGESLILGLKDESIAAATGSACSSKTLEPSHTLIAMGLLHEEAHGSLLTSLGRYTKEEHIDELIEKLPKIVKRLRLLSPLTPPDLVKKYNEVNE</sequence>
<evidence type="ECO:0000256" key="1">
    <source>
        <dbReference type="ARBA" id="ARBA00001933"/>
    </source>
</evidence>
<dbReference type="EMBL" id="LAZR01001792">
    <property type="protein sequence ID" value="KKN38954.1"/>
    <property type="molecule type" value="Genomic_DNA"/>
</dbReference>
<dbReference type="InterPro" id="IPR000192">
    <property type="entry name" value="Aminotrans_V_dom"/>
</dbReference>
<dbReference type="AlphaFoldDB" id="A0A0F9Q8Y1"/>
<evidence type="ECO:0000256" key="3">
    <source>
        <dbReference type="ARBA" id="ARBA00022679"/>
    </source>
</evidence>
<reference evidence="9" key="1">
    <citation type="journal article" date="2015" name="Nature">
        <title>Complex archaea that bridge the gap between prokaryotes and eukaryotes.</title>
        <authorList>
            <person name="Spang A."/>
            <person name="Saw J.H."/>
            <person name="Jorgensen S.L."/>
            <person name="Zaremba-Niedzwiedzka K."/>
            <person name="Martijn J."/>
            <person name="Lind A.E."/>
            <person name="van Eijk R."/>
            <person name="Schleper C."/>
            <person name="Guy L."/>
            <person name="Ettema T.J."/>
        </authorList>
    </citation>
    <scope>NUCLEOTIDE SEQUENCE</scope>
</reference>
<dbReference type="Pfam" id="PF00266">
    <property type="entry name" value="Aminotran_5"/>
    <property type="match status" value="1"/>
</dbReference>
<dbReference type="PANTHER" id="PTHR11601:SF34">
    <property type="entry name" value="CYSTEINE DESULFURASE"/>
    <property type="match status" value="1"/>
</dbReference>
<name>A0A0F9Q8Y1_9ZZZZ</name>
<dbReference type="FunFam" id="3.40.640.10:FF:000084">
    <property type="entry name" value="IscS-like cysteine desulfurase"/>
    <property type="match status" value="1"/>
</dbReference>
<dbReference type="Gene3D" id="3.90.1150.10">
    <property type="entry name" value="Aspartate Aminotransferase, domain 1"/>
    <property type="match status" value="1"/>
</dbReference>
<dbReference type="SUPFAM" id="SSF53383">
    <property type="entry name" value="PLP-dependent transferases"/>
    <property type="match status" value="1"/>
</dbReference>
<comment type="caution">
    <text evidence="9">The sequence shown here is derived from an EMBL/GenBank/DDBJ whole genome shotgun (WGS) entry which is preliminary data.</text>
</comment>
<dbReference type="InterPro" id="IPR016454">
    <property type="entry name" value="Cysteine_dSase"/>
</dbReference>
<keyword evidence="6" id="KW-0408">Iron</keyword>
<feature type="domain" description="Aminotransferase class V" evidence="8">
    <location>
        <begin position="3"/>
        <end position="366"/>
    </location>
</feature>
<evidence type="ECO:0000256" key="7">
    <source>
        <dbReference type="ARBA" id="ARBA00023014"/>
    </source>
</evidence>
<evidence type="ECO:0000256" key="5">
    <source>
        <dbReference type="ARBA" id="ARBA00022898"/>
    </source>
</evidence>
<evidence type="ECO:0000256" key="2">
    <source>
        <dbReference type="ARBA" id="ARBA00006490"/>
    </source>
</evidence>
<comment type="similarity">
    <text evidence="2">Belongs to the class-V pyridoxal-phosphate-dependent aminotransferase family. NifS/IscS subfamily.</text>
</comment>
<dbReference type="InterPro" id="IPR015424">
    <property type="entry name" value="PyrdxlP-dep_Trfase"/>
</dbReference>
<dbReference type="GO" id="GO:0046872">
    <property type="term" value="F:metal ion binding"/>
    <property type="evidence" value="ECO:0007669"/>
    <property type="project" value="UniProtKB-KW"/>
</dbReference>
<proteinExistence type="inferred from homology"/>
<evidence type="ECO:0000259" key="8">
    <source>
        <dbReference type="Pfam" id="PF00266"/>
    </source>
</evidence>
<protein>
    <recommendedName>
        <fullName evidence="8">Aminotransferase class V domain-containing protein</fullName>
    </recommendedName>
</protein>
<dbReference type="PANTHER" id="PTHR11601">
    <property type="entry name" value="CYSTEINE DESULFURYLASE FAMILY MEMBER"/>
    <property type="match status" value="1"/>
</dbReference>
<dbReference type="InterPro" id="IPR015421">
    <property type="entry name" value="PyrdxlP-dep_Trfase_major"/>
</dbReference>
<dbReference type="Gene3D" id="3.40.640.10">
    <property type="entry name" value="Type I PLP-dependent aspartate aminotransferase-like (Major domain)"/>
    <property type="match status" value="1"/>
</dbReference>
<organism evidence="9">
    <name type="scientific">marine sediment metagenome</name>
    <dbReference type="NCBI Taxonomy" id="412755"/>
    <lineage>
        <taxon>unclassified sequences</taxon>
        <taxon>metagenomes</taxon>
        <taxon>ecological metagenomes</taxon>
    </lineage>
</organism>
<evidence type="ECO:0000256" key="4">
    <source>
        <dbReference type="ARBA" id="ARBA00022723"/>
    </source>
</evidence>
<dbReference type="GO" id="GO:0051536">
    <property type="term" value="F:iron-sulfur cluster binding"/>
    <property type="evidence" value="ECO:0007669"/>
    <property type="project" value="UniProtKB-KW"/>
</dbReference>
<gene>
    <name evidence="9" type="ORF">LCGC14_0748280</name>
</gene>
<keyword evidence="3" id="KW-0808">Transferase</keyword>
<keyword evidence="5" id="KW-0663">Pyridoxal phosphate</keyword>
<dbReference type="InterPro" id="IPR015422">
    <property type="entry name" value="PyrdxlP-dep_Trfase_small"/>
</dbReference>
<accession>A0A0F9Q8Y1</accession>
<keyword evidence="4" id="KW-0479">Metal-binding</keyword>
<evidence type="ECO:0000313" key="9">
    <source>
        <dbReference type="EMBL" id="KKN38954.1"/>
    </source>
</evidence>
<keyword evidence="7" id="KW-0411">Iron-sulfur</keyword>
<dbReference type="GO" id="GO:0016782">
    <property type="term" value="F:transferase activity, transferring sulphur-containing groups"/>
    <property type="evidence" value="ECO:0007669"/>
    <property type="project" value="UniProtKB-ARBA"/>
</dbReference>